<dbReference type="Proteomes" id="UP000266861">
    <property type="component" value="Unassembled WGS sequence"/>
</dbReference>
<comment type="caution">
    <text evidence="3">The sequence shown here is derived from an EMBL/GenBank/DDBJ whole genome shotgun (WGS) entry which is preliminary data.</text>
</comment>
<keyword evidence="2" id="KW-0812">Transmembrane</keyword>
<dbReference type="AlphaFoldDB" id="A0A397IYX5"/>
<sequence>MVILLITYYTILFNFENNSNPNNEEFPDSSTEETPTNPFNIEIEFLFAAARLHELTVITPSASIPSQFMINTVAPISQTHKDNLLTPVTMSKTKLNSFTNLTTSYLSSSSRTPPIDDREQGAVRLIAQANELIQTLTRNNIENQNVSGDSSSFKITDLMFTEETIAIHSQDITKSTPNNDEIVEVNLDNNNNLILIICSIIILINNVVTIMTSTTTKMMTMTIMMMITMTTTMTSDDEDDNNYSNNNNDDDDDDDDNDDNNDNNNDDNNDDNNNDNDDDDNDNYNNK</sequence>
<feature type="region of interest" description="Disordered" evidence="1">
    <location>
        <begin position="235"/>
        <end position="287"/>
    </location>
</feature>
<evidence type="ECO:0000313" key="4">
    <source>
        <dbReference type="Proteomes" id="UP000266861"/>
    </source>
</evidence>
<proteinExistence type="predicted"/>
<feature type="compositionally biased region" description="Acidic residues" evidence="1">
    <location>
        <begin position="248"/>
        <end position="287"/>
    </location>
</feature>
<dbReference type="EMBL" id="PQFF01000115">
    <property type="protein sequence ID" value="RHZ81151.1"/>
    <property type="molecule type" value="Genomic_DNA"/>
</dbReference>
<evidence type="ECO:0000256" key="2">
    <source>
        <dbReference type="SAM" id="Phobius"/>
    </source>
</evidence>
<name>A0A397IYX5_9GLOM</name>
<evidence type="ECO:0000256" key="1">
    <source>
        <dbReference type="SAM" id="MobiDB-lite"/>
    </source>
</evidence>
<gene>
    <name evidence="3" type="ORF">Glove_123g116</name>
</gene>
<keyword evidence="2" id="KW-0472">Membrane</keyword>
<evidence type="ECO:0000313" key="3">
    <source>
        <dbReference type="EMBL" id="RHZ81151.1"/>
    </source>
</evidence>
<organism evidence="3 4">
    <name type="scientific">Diversispora epigaea</name>
    <dbReference type="NCBI Taxonomy" id="1348612"/>
    <lineage>
        <taxon>Eukaryota</taxon>
        <taxon>Fungi</taxon>
        <taxon>Fungi incertae sedis</taxon>
        <taxon>Mucoromycota</taxon>
        <taxon>Glomeromycotina</taxon>
        <taxon>Glomeromycetes</taxon>
        <taxon>Diversisporales</taxon>
        <taxon>Diversisporaceae</taxon>
        <taxon>Diversispora</taxon>
    </lineage>
</organism>
<feature type="transmembrane region" description="Helical" evidence="2">
    <location>
        <begin position="193"/>
        <end position="216"/>
    </location>
</feature>
<keyword evidence="4" id="KW-1185">Reference proteome</keyword>
<reference evidence="3 4" key="1">
    <citation type="submission" date="2018-08" db="EMBL/GenBank/DDBJ databases">
        <title>Genome and evolution of the arbuscular mycorrhizal fungus Diversispora epigaea (formerly Glomus versiforme) and its bacterial endosymbionts.</title>
        <authorList>
            <person name="Sun X."/>
            <person name="Fei Z."/>
            <person name="Harrison M."/>
        </authorList>
    </citation>
    <scope>NUCLEOTIDE SEQUENCE [LARGE SCALE GENOMIC DNA]</scope>
    <source>
        <strain evidence="3 4">IT104</strain>
    </source>
</reference>
<protein>
    <submittedName>
        <fullName evidence="3">Uncharacterized protein</fullName>
    </submittedName>
</protein>
<accession>A0A397IYX5</accession>
<keyword evidence="2" id="KW-1133">Transmembrane helix</keyword>